<dbReference type="PROSITE" id="PS51459">
    <property type="entry name" value="FIDO"/>
    <property type="match status" value="1"/>
</dbReference>
<dbReference type="InterPro" id="IPR036597">
    <property type="entry name" value="Fido-like_dom_sf"/>
</dbReference>
<keyword evidence="2" id="KW-0067">ATP-binding</keyword>
<dbReference type="GO" id="GO:0005524">
    <property type="term" value="F:ATP binding"/>
    <property type="evidence" value="ECO:0007669"/>
    <property type="project" value="UniProtKB-KW"/>
</dbReference>
<evidence type="ECO:0000313" key="5">
    <source>
        <dbReference type="Proteomes" id="UP000317863"/>
    </source>
</evidence>
<proteinExistence type="predicted"/>
<dbReference type="Proteomes" id="UP000317863">
    <property type="component" value="Unassembled WGS sequence"/>
</dbReference>
<name>A0A544QU32_9FIRM</name>
<feature type="binding site" evidence="2">
    <location>
        <begin position="269"/>
        <end position="270"/>
    </location>
    <ligand>
        <name>ATP</name>
        <dbReference type="ChEBI" id="CHEBI:30616"/>
    </ligand>
</feature>
<keyword evidence="5" id="KW-1185">Reference proteome</keyword>
<dbReference type="RefSeq" id="WP_142536383.1">
    <property type="nucleotide sequence ID" value="NZ_SGJB01000014.1"/>
</dbReference>
<evidence type="ECO:0000259" key="3">
    <source>
        <dbReference type="PROSITE" id="PS51459"/>
    </source>
</evidence>
<feature type="binding site" evidence="2">
    <location>
        <begin position="232"/>
        <end position="239"/>
    </location>
    <ligand>
        <name>ATP</name>
        <dbReference type="ChEBI" id="CHEBI:30616"/>
    </ligand>
</feature>
<dbReference type="OrthoDB" id="9813719at2"/>
<accession>A0A544QU32</accession>
<dbReference type="InterPro" id="IPR036390">
    <property type="entry name" value="WH_DNA-bd_sf"/>
</dbReference>
<feature type="binding site" evidence="2">
    <location>
        <position position="281"/>
    </location>
    <ligand>
        <name>ATP</name>
        <dbReference type="ChEBI" id="CHEBI:30616"/>
    </ligand>
</feature>
<dbReference type="Gene3D" id="1.10.3290.10">
    <property type="entry name" value="Fido-like domain"/>
    <property type="match status" value="1"/>
</dbReference>
<dbReference type="Gene3D" id="1.10.10.10">
    <property type="entry name" value="Winged helix-like DNA-binding domain superfamily/Winged helix DNA-binding domain"/>
    <property type="match status" value="1"/>
</dbReference>
<dbReference type="InterPro" id="IPR003812">
    <property type="entry name" value="Fido"/>
</dbReference>
<feature type="domain" description="Fido" evidence="3">
    <location>
        <begin position="148"/>
        <end position="294"/>
    </location>
</feature>
<evidence type="ECO:0000313" key="4">
    <source>
        <dbReference type="EMBL" id="TQQ84192.1"/>
    </source>
</evidence>
<feature type="active site" evidence="1">
    <location>
        <position position="228"/>
    </location>
</feature>
<dbReference type="CDD" id="cd00090">
    <property type="entry name" value="HTH_ARSR"/>
    <property type="match status" value="1"/>
</dbReference>
<sequence length="402" mass="47536">MDYKLLSSLYYSNNDKYNEIYIKRFESESSYHFGIDINGKEAFMIINNEILNQVSDIHKLDKMLIKTKALLPPIALQEYKKKCIIDEIKATNDIESVYSTRKEISEIITNLESISDKKRFYGIIKKYELLDKNEYSDISNCQDIRNIYDETMFRDIELSDKEDLPDGKIFRKDKVWVNNKHQKTVHTGLYPEDKIIEAMDKAISVLNNESINFLVRIAVFHYLFEYIHPFYDGNGRMGRLISSMLMTKELDSFVAYRLSYTILKDKDKYYKSFNITGDKKNLSDLTPFVIYFFEFIKKSIRSLIEGLIYRADKLSFYGDKIYDLVNKNYLDEKYIDILYILIQNNLFGETLFGVSELALHSKCGETTVRKFIRKLTEEGYVKKEKDGKRYVFDIIYDKLDNI</sequence>
<dbReference type="InterPro" id="IPR011991">
    <property type="entry name" value="ArsR-like_HTH"/>
</dbReference>
<organism evidence="4 5">
    <name type="scientific">Peptacetobacter hominis</name>
    <dbReference type="NCBI Taxonomy" id="2743610"/>
    <lineage>
        <taxon>Bacteria</taxon>
        <taxon>Bacillati</taxon>
        <taxon>Bacillota</taxon>
        <taxon>Clostridia</taxon>
        <taxon>Peptostreptococcales</taxon>
        <taxon>Peptostreptococcaceae</taxon>
        <taxon>Peptacetobacter</taxon>
    </lineage>
</organism>
<feature type="binding site" evidence="2">
    <location>
        <begin position="177"/>
        <end position="186"/>
    </location>
    <ligand>
        <name>ATP</name>
        <dbReference type="ChEBI" id="CHEBI:30616"/>
    </ligand>
</feature>
<dbReference type="EMBL" id="SGJB01000014">
    <property type="protein sequence ID" value="TQQ84192.1"/>
    <property type="molecule type" value="Genomic_DNA"/>
</dbReference>
<reference evidence="4 5" key="1">
    <citation type="submission" date="2019-02" db="EMBL/GenBank/DDBJ databases">
        <title>Peptostreptococcaceae bacterium ZHW00191 nov., a new bacterium isolated from the human gut.</title>
        <authorList>
            <person name="Zhou H.-W."/>
            <person name="Chen X.-J."/>
        </authorList>
    </citation>
    <scope>NUCLEOTIDE SEQUENCE [LARGE SCALE GENOMIC DNA]</scope>
    <source>
        <strain evidence="4 5">ZHW00191</strain>
    </source>
</reference>
<dbReference type="AlphaFoldDB" id="A0A544QU32"/>
<comment type="caution">
    <text evidence="4">The sequence shown here is derived from an EMBL/GenBank/DDBJ whole genome shotgun (WGS) entry which is preliminary data.</text>
</comment>
<dbReference type="SUPFAM" id="SSF46785">
    <property type="entry name" value="Winged helix' DNA-binding domain"/>
    <property type="match status" value="1"/>
</dbReference>
<dbReference type="PANTHER" id="PTHR13504:SF40">
    <property type="entry name" value="FIDO DOMAIN-CONTAINING PROTEIN"/>
    <property type="match status" value="1"/>
</dbReference>
<dbReference type="PANTHER" id="PTHR13504">
    <property type="entry name" value="FIDO DOMAIN-CONTAINING PROTEIN DDB_G0283145"/>
    <property type="match status" value="1"/>
</dbReference>
<keyword evidence="2" id="KW-0547">Nucleotide-binding</keyword>
<evidence type="ECO:0000256" key="1">
    <source>
        <dbReference type="PIRSR" id="PIRSR640198-1"/>
    </source>
</evidence>
<dbReference type="SUPFAM" id="SSF140931">
    <property type="entry name" value="Fic-like"/>
    <property type="match status" value="1"/>
</dbReference>
<evidence type="ECO:0000256" key="2">
    <source>
        <dbReference type="PIRSR" id="PIRSR640198-2"/>
    </source>
</evidence>
<dbReference type="InterPro" id="IPR036388">
    <property type="entry name" value="WH-like_DNA-bd_sf"/>
</dbReference>
<dbReference type="InterPro" id="IPR040198">
    <property type="entry name" value="Fido_containing"/>
</dbReference>
<dbReference type="Pfam" id="PF02661">
    <property type="entry name" value="Fic"/>
    <property type="match status" value="1"/>
</dbReference>
<gene>
    <name evidence="4" type="ORF">EXD82_07945</name>
</gene>
<protein>
    <submittedName>
        <fullName evidence="4">Fic family protein</fullName>
    </submittedName>
</protein>